<comment type="caution">
    <text evidence="2">The sequence shown here is derived from an EMBL/GenBank/DDBJ whole genome shotgun (WGS) entry which is preliminary data.</text>
</comment>
<evidence type="ECO:0000313" key="2">
    <source>
        <dbReference type="EMBL" id="MCE3050706.1"/>
    </source>
</evidence>
<protein>
    <recommendedName>
        <fullName evidence="1">Putative plant transposon protein domain-containing protein</fullName>
    </recommendedName>
</protein>
<dbReference type="Pfam" id="PF20167">
    <property type="entry name" value="Transposase_32"/>
    <property type="match status" value="1"/>
</dbReference>
<sequence>MSEDILKGKTLGFRDSLHWQVKRVEKHFQEDLTTTARGHLKRSIVEKVRIIDSELPEYLEIEREDNTLAEVRAVLVANLMSEFPLNMGVIIAKEINWRVVKLSTSLPFPCLITQLCREAHVPILAGKDVETYATNKYELEKSKYESRYDLKLHKTIPEVFDVAQAHVVVK</sequence>
<evidence type="ECO:0000313" key="3">
    <source>
        <dbReference type="Proteomes" id="UP000823775"/>
    </source>
</evidence>
<evidence type="ECO:0000259" key="1">
    <source>
        <dbReference type="Pfam" id="PF20167"/>
    </source>
</evidence>
<dbReference type="InterPro" id="IPR046796">
    <property type="entry name" value="Transposase_32_dom"/>
</dbReference>
<dbReference type="Proteomes" id="UP000823775">
    <property type="component" value="Unassembled WGS sequence"/>
</dbReference>
<proteinExistence type="predicted"/>
<organism evidence="2 3">
    <name type="scientific">Datura stramonium</name>
    <name type="common">Jimsonweed</name>
    <name type="synonym">Common thornapple</name>
    <dbReference type="NCBI Taxonomy" id="4076"/>
    <lineage>
        <taxon>Eukaryota</taxon>
        <taxon>Viridiplantae</taxon>
        <taxon>Streptophyta</taxon>
        <taxon>Embryophyta</taxon>
        <taxon>Tracheophyta</taxon>
        <taxon>Spermatophyta</taxon>
        <taxon>Magnoliopsida</taxon>
        <taxon>eudicotyledons</taxon>
        <taxon>Gunneridae</taxon>
        <taxon>Pentapetalae</taxon>
        <taxon>asterids</taxon>
        <taxon>lamiids</taxon>
        <taxon>Solanales</taxon>
        <taxon>Solanaceae</taxon>
        <taxon>Solanoideae</taxon>
        <taxon>Datureae</taxon>
        <taxon>Datura</taxon>
    </lineage>
</organism>
<reference evidence="2 3" key="1">
    <citation type="journal article" date="2021" name="BMC Genomics">
        <title>Datura genome reveals duplications of psychoactive alkaloid biosynthetic genes and high mutation rate following tissue culture.</title>
        <authorList>
            <person name="Rajewski A."/>
            <person name="Carter-House D."/>
            <person name="Stajich J."/>
            <person name="Litt A."/>
        </authorList>
    </citation>
    <scope>NUCLEOTIDE SEQUENCE [LARGE SCALE GENOMIC DNA]</scope>
    <source>
        <strain evidence="2">AR-01</strain>
    </source>
</reference>
<keyword evidence="3" id="KW-1185">Reference proteome</keyword>
<gene>
    <name evidence="2" type="ORF">HAX54_047913</name>
</gene>
<accession>A0ABS8WIS0</accession>
<dbReference type="EMBL" id="JACEIK010007837">
    <property type="protein sequence ID" value="MCE3050706.1"/>
    <property type="molecule type" value="Genomic_DNA"/>
</dbReference>
<name>A0ABS8WIS0_DATST</name>
<feature type="domain" description="Putative plant transposon protein" evidence="1">
    <location>
        <begin position="66"/>
        <end position="122"/>
    </location>
</feature>